<protein>
    <submittedName>
        <fullName evidence="2">ParB/RepB/Spo0J family partition protein</fullName>
    </submittedName>
</protein>
<dbReference type="GO" id="GO:0005694">
    <property type="term" value="C:chromosome"/>
    <property type="evidence" value="ECO:0007669"/>
    <property type="project" value="TreeGrafter"/>
</dbReference>
<evidence type="ECO:0000313" key="3">
    <source>
        <dbReference type="Proteomes" id="UP000192907"/>
    </source>
</evidence>
<dbReference type="EMBL" id="FWZT01000035">
    <property type="protein sequence ID" value="SMF80446.1"/>
    <property type="molecule type" value="Genomic_DNA"/>
</dbReference>
<organism evidence="2 3">
    <name type="scientific">Pseudobacteriovorax antillogorgiicola</name>
    <dbReference type="NCBI Taxonomy" id="1513793"/>
    <lineage>
        <taxon>Bacteria</taxon>
        <taxon>Pseudomonadati</taxon>
        <taxon>Bdellovibrionota</taxon>
        <taxon>Oligoflexia</taxon>
        <taxon>Oligoflexales</taxon>
        <taxon>Pseudobacteriovoracaceae</taxon>
        <taxon>Pseudobacteriovorax</taxon>
    </lineage>
</organism>
<dbReference type="Gene3D" id="1.10.10.2830">
    <property type="match status" value="1"/>
</dbReference>
<dbReference type="InterPro" id="IPR003115">
    <property type="entry name" value="ParB_N"/>
</dbReference>
<dbReference type="RefSeq" id="WP_132325611.1">
    <property type="nucleotide sequence ID" value="NZ_FWZT01000035.1"/>
</dbReference>
<dbReference type="GO" id="GO:0007059">
    <property type="term" value="P:chromosome segregation"/>
    <property type="evidence" value="ECO:0007669"/>
    <property type="project" value="TreeGrafter"/>
</dbReference>
<dbReference type="OrthoDB" id="7908920at2"/>
<accession>A0A1Y6CWQ6</accession>
<gene>
    <name evidence="2" type="ORF">SAMN06296036_13514</name>
</gene>
<dbReference type="PANTHER" id="PTHR33375">
    <property type="entry name" value="CHROMOSOME-PARTITIONING PROTEIN PARB-RELATED"/>
    <property type="match status" value="1"/>
</dbReference>
<dbReference type="Proteomes" id="UP000192907">
    <property type="component" value="Unassembled WGS sequence"/>
</dbReference>
<keyword evidence="3" id="KW-1185">Reference proteome</keyword>
<reference evidence="3" key="1">
    <citation type="submission" date="2017-04" db="EMBL/GenBank/DDBJ databases">
        <authorList>
            <person name="Varghese N."/>
            <person name="Submissions S."/>
        </authorList>
    </citation>
    <scope>NUCLEOTIDE SEQUENCE [LARGE SCALE GENOMIC DNA]</scope>
    <source>
        <strain evidence="3">RKEM611</strain>
    </source>
</reference>
<dbReference type="SMART" id="SM00470">
    <property type="entry name" value="ParB"/>
    <property type="match status" value="1"/>
</dbReference>
<dbReference type="InterPro" id="IPR050336">
    <property type="entry name" value="Chromosome_partition/occlusion"/>
</dbReference>
<sequence>MSERFNSTASAIKLSQAIEKLSKLDSGTVVPIPLEYIDRSENIRRELDTDTIEFSQLVESIKEVGLLQNPVVTVSSGKILCVSGHRRIAAIEHLGHKKVECTLVHFENLELKDVAQIVENTARKGLEPFDLADQLLNLKNRGYSQVKLQSLIGKNRQVVGRYQKLALWPKELKEMAKSNREKFNVKALMQLSSINDHDELRARIEEILGTKKASTNKKARVQRLNESGVLDYCQSQSFSESQTEFLFSALRDLGIIKSKATDGKSQKVVHGVPLQ</sequence>
<dbReference type="Gene3D" id="3.90.1530.10">
    <property type="entry name" value="Conserved hypothetical protein from pyrococcus furiosus pfu- 392566-001, ParB domain"/>
    <property type="match status" value="1"/>
</dbReference>
<dbReference type="Pfam" id="PF02195">
    <property type="entry name" value="ParB_N"/>
    <property type="match status" value="1"/>
</dbReference>
<evidence type="ECO:0000259" key="1">
    <source>
        <dbReference type="SMART" id="SM00470"/>
    </source>
</evidence>
<dbReference type="PANTHER" id="PTHR33375:SF1">
    <property type="entry name" value="CHROMOSOME-PARTITIONING PROTEIN PARB-RELATED"/>
    <property type="match status" value="1"/>
</dbReference>
<name>A0A1Y6CWQ6_9BACT</name>
<proteinExistence type="predicted"/>
<feature type="domain" description="ParB-like N-terminal" evidence="1">
    <location>
        <begin position="30"/>
        <end position="121"/>
    </location>
</feature>
<dbReference type="AlphaFoldDB" id="A0A1Y6CWQ6"/>
<dbReference type="STRING" id="1513793.SAMN06296036_13514"/>
<dbReference type="SUPFAM" id="SSF110849">
    <property type="entry name" value="ParB/Sulfiredoxin"/>
    <property type="match status" value="1"/>
</dbReference>
<dbReference type="InterPro" id="IPR036086">
    <property type="entry name" value="ParB/Sulfiredoxin_sf"/>
</dbReference>
<evidence type="ECO:0000313" key="2">
    <source>
        <dbReference type="EMBL" id="SMF80446.1"/>
    </source>
</evidence>